<keyword evidence="2" id="KW-1185">Reference proteome</keyword>
<gene>
    <name evidence="1" type="ORF">CEPIT_LOCUS44673</name>
</gene>
<reference evidence="1" key="1">
    <citation type="submission" date="2022-07" db="EMBL/GenBank/DDBJ databases">
        <authorList>
            <person name="Macas J."/>
            <person name="Novak P."/>
            <person name="Neumann P."/>
        </authorList>
    </citation>
    <scope>NUCLEOTIDE SEQUENCE</scope>
</reference>
<evidence type="ECO:0000313" key="1">
    <source>
        <dbReference type="EMBL" id="CAH9148645.1"/>
    </source>
</evidence>
<accession>A0AAV0GKY4</accession>
<evidence type="ECO:0000313" key="2">
    <source>
        <dbReference type="Proteomes" id="UP001152523"/>
    </source>
</evidence>
<dbReference type="Proteomes" id="UP001152523">
    <property type="component" value="Unassembled WGS sequence"/>
</dbReference>
<protein>
    <submittedName>
        <fullName evidence="1">Uncharacterized protein</fullName>
    </submittedName>
</protein>
<sequence length="99" mass="11848">MIQGYFSNDKNEYFPPIIEAFVNRRSFKSIDWAVDIVNDEEFEVYFVNAHWTDEEIDKFYDVTGNVKKRMTLGGYINMDERKWDDMIKESIVRTSNDTD</sequence>
<proteinExistence type="predicted"/>
<dbReference type="AlphaFoldDB" id="A0AAV0GKY4"/>
<comment type="caution">
    <text evidence="1">The sequence shown here is derived from an EMBL/GenBank/DDBJ whole genome shotgun (WGS) entry which is preliminary data.</text>
</comment>
<organism evidence="1 2">
    <name type="scientific">Cuscuta epithymum</name>
    <dbReference type="NCBI Taxonomy" id="186058"/>
    <lineage>
        <taxon>Eukaryota</taxon>
        <taxon>Viridiplantae</taxon>
        <taxon>Streptophyta</taxon>
        <taxon>Embryophyta</taxon>
        <taxon>Tracheophyta</taxon>
        <taxon>Spermatophyta</taxon>
        <taxon>Magnoliopsida</taxon>
        <taxon>eudicotyledons</taxon>
        <taxon>Gunneridae</taxon>
        <taxon>Pentapetalae</taxon>
        <taxon>asterids</taxon>
        <taxon>lamiids</taxon>
        <taxon>Solanales</taxon>
        <taxon>Convolvulaceae</taxon>
        <taxon>Cuscuteae</taxon>
        <taxon>Cuscuta</taxon>
        <taxon>Cuscuta subgen. Cuscuta</taxon>
    </lineage>
</organism>
<name>A0AAV0GKY4_9ASTE</name>
<dbReference type="EMBL" id="CAMAPF010001209">
    <property type="protein sequence ID" value="CAH9148645.1"/>
    <property type="molecule type" value="Genomic_DNA"/>
</dbReference>